<evidence type="ECO:0000256" key="10">
    <source>
        <dbReference type="ARBA" id="ARBA00022840"/>
    </source>
</evidence>
<comment type="caution">
    <text evidence="16">The sequence shown here is derived from an EMBL/GenBank/DDBJ whole genome shotgun (WGS) entry which is preliminary data.</text>
</comment>
<dbReference type="EMBL" id="MDHN01000040">
    <property type="protein sequence ID" value="OFC69419.1"/>
    <property type="molecule type" value="Genomic_DNA"/>
</dbReference>
<dbReference type="SMART" id="SM00388">
    <property type="entry name" value="HisKA"/>
    <property type="match status" value="1"/>
</dbReference>
<dbReference type="PROSITE" id="PS50109">
    <property type="entry name" value="HIS_KIN"/>
    <property type="match status" value="1"/>
</dbReference>
<dbReference type="SUPFAM" id="SSF55874">
    <property type="entry name" value="ATPase domain of HSP90 chaperone/DNA topoisomerase II/histidine kinase"/>
    <property type="match status" value="1"/>
</dbReference>
<evidence type="ECO:0000313" key="17">
    <source>
        <dbReference type="Proteomes" id="UP000175691"/>
    </source>
</evidence>
<evidence type="ECO:0000256" key="1">
    <source>
        <dbReference type="ARBA" id="ARBA00000085"/>
    </source>
</evidence>
<dbReference type="Gene3D" id="6.10.340.10">
    <property type="match status" value="1"/>
</dbReference>
<organism evidence="16 17">
    <name type="scientific">Alteromonas confluentis</name>
    <dbReference type="NCBI Taxonomy" id="1656094"/>
    <lineage>
        <taxon>Bacteria</taxon>
        <taxon>Pseudomonadati</taxon>
        <taxon>Pseudomonadota</taxon>
        <taxon>Gammaproteobacteria</taxon>
        <taxon>Alteromonadales</taxon>
        <taxon>Alteromonadaceae</taxon>
        <taxon>Alteromonas/Salinimonas group</taxon>
        <taxon>Alteromonas</taxon>
    </lineage>
</organism>
<evidence type="ECO:0000256" key="14">
    <source>
        <dbReference type="SAM" id="Phobius"/>
    </source>
</evidence>
<dbReference type="SUPFAM" id="SSF47384">
    <property type="entry name" value="Homodimeric domain of signal transducing histidine kinase"/>
    <property type="match status" value="1"/>
</dbReference>
<keyword evidence="10" id="KW-0067">ATP-binding</keyword>
<sequence length="406" mass="47135">MLSSSHIPRLAKKLYWVLGGVASVFIFLIWFVPIFVEDQMEVISLHHWLETESQRYANSVESGEEIAYPNPLEFEIYWQNKPKPNWLDAFSSPGFYEMEEFDNDRHFVVAQMPGRDELYYIVFKDEADDYLDEYEDKLQVFITLAVLILLFTVIVLSVYLARYFARPLERMAAKVKYMEPQQPDFQVDTTFYEIASIEKTMLACKQRINNYFEREQDFSRFSSHEIRTPLMVMQGSAQLLEKVPNQSPLQLKAIQRILTACDDVSLLTDTFLLLGKETIEAQFFEDIVLASVLYEQIDVVTRVLQGERPECNIQINSDSVVRAPRSFLVIAFRNIIKNALSYAHSKVQITLDSHRLVVENDFEQSECQKGYGYGLVILERIGAKLEWSLTIEQLPAGYRVSITFPD</sequence>
<evidence type="ECO:0000256" key="13">
    <source>
        <dbReference type="ARBA" id="ARBA00023136"/>
    </source>
</evidence>
<evidence type="ECO:0000256" key="4">
    <source>
        <dbReference type="ARBA" id="ARBA00022475"/>
    </source>
</evidence>
<dbReference type="GO" id="GO:0000155">
    <property type="term" value="F:phosphorelay sensor kinase activity"/>
    <property type="evidence" value="ECO:0007669"/>
    <property type="project" value="InterPro"/>
</dbReference>
<keyword evidence="9" id="KW-0418">Kinase</keyword>
<keyword evidence="11 14" id="KW-1133">Transmembrane helix</keyword>
<dbReference type="AlphaFoldDB" id="A0A1E7Z795"/>
<dbReference type="PANTHER" id="PTHR45528">
    <property type="entry name" value="SENSOR HISTIDINE KINASE CPXA"/>
    <property type="match status" value="1"/>
</dbReference>
<dbReference type="InterPro" id="IPR003661">
    <property type="entry name" value="HisK_dim/P_dom"/>
</dbReference>
<feature type="transmembrane region" description="Helical" evidence="14">
    <location>
        <begin position="14"/>
        <end position="36"/>
    </location>
</feature>
<name>A0A1E7Z795_9ALTE</name>
<evidence type="ECO:0000256" key="9">
    <source>
        <dbReference type="ARBA" id="ARBA00022777"/>
    </source>
</evidence>
<gene>
    <name evidence="16" type="ORF">BFC18_18600</name>
</gene>
<dbReference type="CDD" id="cd00082">
    <property type="entry name" value="HisKA"/>
    <property type="match status" value="1"/>
</dbReference>
<dbReference type="STRING" id="1656094.BFC18_18600"/>
<comment type="catalytic activity">
    <reaction evidence="1">
        <text>ATP + protein L-histidine = ADP + protein N-phospho-L-histidine.</text>
        <dbReference type="EC" id="2.7.13.3"/>
    </reaction>
</comment>
<evidence type="ECO:0000256" key="12">
    <source>
        <dbReference type="ARBA" id="ARBA00023012"/>
    </source>
</evidence>
<dbReference type="InterPro" id="IPR036097">
    <property type="entry name" value="HisK_dim/P_sf"/>
</dbReference>
<evidence type="ECO:0000256" key="11">
    <source>
        <dbReference type="ARBA" id="ARBA00022989"/>
    </source>
</evidence>
<evidence type="ECO:0000256" key="7">
    <source>
        <dbReference type="ARBA" id="ARBA00022692"/>
    </source>
</evidence>
<reference evidence="16 17" key="1">
    <citation type="submission" date="2016-08" db="EMBL/GenBank/DDBJ databases">
        <authorList>
            <person name="Seilhamer J.J."/>
        </authorList>
    </citation>
    <scope>NUCLEOTIDE SEQUENCE [LARGE SCALE GENOMIC DNA]</scope>
    <source>
        <strain evidence="16 17">KCTC 42603</strain>
    </source>
</reference>
<evidence type="ECO:0000256" key="8">
    <source>
        <dbReference type="ARBA" id="ARBA00022741"/>
    </source>
</evidence>
<dbReference type="Gene3D" id="1.10.287.130">
    <property type="match status" value="1"/>
</dbReference>
<keyword evidence="5" id="KW-0597">Phosphoprotein</keyword>
<dbReference type="Proteomes" id="UP000175691">
    <property type="component" value="Unassembled WGS sequence"/>
</dbReference>
<accession>A0A1E7Z795</accession>
<dbReference type="InterPro" id="IPR036890">
    <property type="entry name" value="HATPase_C_sf"/>
</dbReference>
<evidence type="ECO:0000256" key="6">
    <source>
        <dbReference type="ARBA" id="ARBA00022679"/>
    </source>
</evidence>
<evidence type="ECO:0000256" key="3">
    <source>
        <dbReference type="ARBA" id="ARBA00012438"/>
    </source>
</evidence>
<dbReference type="Pfam" id="PF00512">
    <property type="entry name" value="HisKA"/>
    <property type="match status" value="1"/>
</dbReference>
<feature type="domain" description="Histidine kinase" evidence="15">
    <location>
        <begin position="221"/>
        <end position="406"/>
    </location>
</feature>
<dbReference type="GO" id="GO:0005524">
    <property type="term" value="F:ATP binding"/>
    <property type="evidence" value="ECO:0007669"/>
    <property type="project" value="UniProtKB-KW"/>
</dbReference>
<dbReference type="Gene3D" id="3.30.565.10">
    <property type="entry name" value="Histidine kinase-like ATPase, C-terminal domain"/>
    <property type="match status" value="1"/>
</dbReference>
<feature type="transmembrane region" description="Helical" evidence="14">
    <location>
        <begin position="138"/>
        <end position="161"/>
    </location>
</feature>
<dbReference type="EC" id="2.7.13.3" evidence="3"/>
<dbReference type="InterPro" id="IPR050398">
    <property type="entry name" value="HssS/ArlS-like"/>
</dbReference>
<keyword evidence="12" id="KW-0902">Two-component regulatory system</keyword>
<dbReference type="InterPro" id="IPR005467">
    <property type="entry name" value="His_kinase_dom"/>
</dbReference>
<keyword evidence="6" id="KW-0808">Transferase</keyword>
<dbReference type="GO" id="GO:0005886">
    <property type="term" value="C:plasma membrane"/>
    <property type="evidence" value="ECO:0007669"/>
    <property type="project" value="UniProtKB-SubCell"/>
</dbReference>
<keyword evidence="4" id="KW-1003">Cell membrane</keyword>
<keyword evidence="7 14" id="KW-0812">Transmembrane</keyword>
<evidence type="ECO:0000256" key="5">
    <source>
        <dbReference type="ARBA" id="ARBA00022553"/>
    </source>
</evidence>
<evidence type="ECO:0000259" key="15">
    <source>
        <dbReference type="PROSITE" id="PS50109"/>
    </source>
</evidence>
<keyword evidence="8" id="KW-0547">Nucleotide-binding</keyword>
<proteinExistence type="predicted"/>
<comment type="subcellular location">
    <subcellularLocation>
        <location evidence="2">Cell membrane</location>
        <topology evidence="2">Multi-pass membrane protein</topology>
    </subcellularLocation>
</comment>
<evidence type="ECO:0000313" key="16">
    <source>
        <dbReference type="EMBL" id="OFC69419.1"/>
    </source>
</evidence>
<keyword evidence="13 14" id="KW-0472">Membrane</keyword>
<dbReference type="PANTHER" id="PTHR45528:SF1">
    <property type="entry name" value="SENSOR HISTIDINE KINASE CPXA"/>
    <property type="match status" value="1"/>
</dbReference>
<evidence type="ECO:0000256" key="2">
    <source>
        <dbReference type="ARBA" id="ARBA00004651"/>
    </source>
</evidence>
<keyword evidence="17" id="KW-1185">Reference proteome</keyword>
<protein>
    <recommendedName>
        <fullName evidence="3">histidine kinase</fullName>
        <ecNumber evidence="3">2.7.13.3</ecNumber>
    </recommendedName>
</protein>